<name>A0AA88A6K1_FICCA</name>
<proteinExistence type="predicted"/>
<organism evidence="2 3">
    <name type="scientific">Ficus carica</name>
    <name type="common">Common fig</name>
    <dbReference type="NCBI Taxonomy" id="3494"/>
    <lineage>
        <taxon>Eukaryota</taxon>
        <taxon>Viridiplantae</taxon>
        <taxon>Streptophyta</taxon>
        <taxon>Embryophyta</taxon>
        <taxon>Tracheophyta</taxon>
        <taxon>Spermatophyta</taxon>
        <taxon>Magnoliopsida</taxon>
        <taxon>eudicotyledons</taxon>
        <taxon>Gunneridae</taxon>
        <taxon>Pentapetalae</taxon>
        <taxon>rosids</taxon>
        <taxon>fabids</taxon>
        <taxon>Rosales</taxon>
        <taxon>Moraceae</taxon>
        <taxon>Ficeae</taxon>
        <taxon>Ficus</taxon>
    </lineage>
</organism>
<gene>
    <name evidence="2" type="ORF">TIFTF001_016590</name>
</gene>
<protein>
    <submittedName>
        <fullName evidence="2">Uncharacterized protein</fullName>
    </submittedName>
</protein>
<keyword evidence="3" id="KW-1185">Reference proteome</keyword>
<reference evidence="2" key="1">
    <citation type="submission" date="2023-07" db="EMBL/GenBank/DDBJ databases">
        <title>draft genome sequence of fig (Ficus carica).</title>
        <authorList>
            <person name="Takahashi T."/>
            <person name="Nishimura K."/>
        </authorList>
    </citation>
    <scope>NUCLEOTIDE SEQUENCE</scope>
</reference>
<evidence type="ECO:0000256" key="1">
    <source>
        <dbReference type="SAM" id="MobiDB-lite"/>
    </source>
</evidence>
<feature type="region of interest" description="Disordered" evidence="1">
    <location>
        <begin position="250"/>
        <end position="273"/>
    </location>
</feature>
<comment type="caution">
    <text evidence="2">The sequence shown here is derived from an EMBL/GenBank/DDBJ whole genome shotgun (WGS) entry which is preliminary data.</text>
</comment>
<evidence type="ECO:0000313" key="2">
    <source>
        <dbReference type="EMBL" id="GMN47417.1"/>
    </source>
</evidence>
<dbReference type="AlphaFoldDB" id="A0AA88A6K1"/>
<accession>A0AA88A6K1</accession>
<dbReference type="Proteomes" id="UP001187192">
    <property type="component" value="Unassembled WGS sequence"/>
</dbReference>
<evidence type="ECO:0000313" key="3">
    <source>
        <dbReference type="Proteomes" id="UP001187192"/>
    </source>
</evidence>
<sequence>MQSSHLHRHRRCHHRVAVTNHPPSGCEVVTVAIKDITSTSPLVLCSTRIGTIFLAWWRSKDLLEDGPTSFYQRSIDEAYFMLAVIAEFDRWNWDCSRNNQDETKLRIEKLERMKALCQLQDELTQIQVKLSRMSAPTNDSIEGMKRKALMVDFYKELEASSEFHHDEPIPHKEEWELFEDESSREEEAQDLYIDEESQEEVYESQPLEIFIVLPPPIKHDHIYGDTIWPTPPPPTLASFLHAHRAHPSKLSKLGENGQKGNFGFKVGAKRSSK</sequence>
<dbReference type="EMBL" id="BTGU01000025">
    <property type="protein sequence ID" value="GMN47417.1"/>
    <property type="molecule type" value="Genomic_DNA"/>
</dbReference>